<feature type="region of interest" description="Disordered" evidence="8">
    <location>
        <begin position="1"/>
        <end position="20"/>
    </location>
</feature>
<keyword evidence="3" id="KW-1003">Cell membrane</keyword>
<gene>
    <name evidence="10" type="ORF">GCM10023151_06000</name>
</gene>
<reference evidence="11" key="1">
    <citation type="journal article" date="2019" name="Int. J. Syst. Evol. Microbiol.">
        <title>The Global Catalogue of Microorganisms (GCM) 10K type strain sequencing project: providing services to taxonomists for standard genome sequencing and annotation.</title>
        <authorList>
            <consortium name="The Broad Institute Genomics Platform"/>
            <consortium name="The Broad Institute Genome Sequencing Center for Infectious Disease"/>
            <person name="Wu L."/>
            <person name="Ma J."/>
        </authorList>
    </citation>
    <scope>NUCLEOTIDE SEQUENCE [LARGE SCALE GENOMIC DNA]</scope>
    <source>
        <strain evidence="11">JCM 17728</strain>
    </source>
</reference>
<protein>
    <submittedName>
        <fullName evidence="10">TIGR01620 family protein</fullName>
    </submittedName>
</protein>
<evidence type="ECO:0000256" key="1">
    <source>
        <dbReference type="ARBA" id="ARBA00004429"/>
    </source>
</evidence>
<accession>A0ABP8IEM2</accession>
<keyword evidence="4" id="KW-0997">Cell inner membrane</keyword>
<keyword evidence="5 9" id="KW-0812">Transmembrane</keyword>
<sequence>MSDKPIKFSSSDKAHQSTEELLREDILQSGKDMSPQSGEEKVLTTGSSAELRFKQKNKSILKKLFWPSFSAFIVTAAGYEAYQFVTNLWDRSWLLGLGVGTLGAAAVISGAYALIRGWKARRRFKSRQHHQQEFTSLMAGNTYGQSPDLINTVNSQIAEHVDLSGLTSKYQQQKQQVHNDQELIEIYSSTVLSGLDKMAIDVITKHATEAAAMVALSPLAAADMALVAWRSSKMIEQLSQLYGCPQTALGRFEMTKSVFKNMMLAGASELVADAGVELLGKSLTATISAKAAQGIGVGVLIARMGLQTMRLCRPVPFGKDDKPRLGQIRKSVYQKVVGLLKSVSTGKSELKKDSEDNKK</sequence>
<dbReference type="PANTHER" id="PTHR39342">
    <property type="entry name" value="UPF0283 MEMBRANE PROTEIN YCJF"/>
    <property type="match status" value="1"/>
</dbReference>
<comment type="similarity">
    <text evidence="2">Belongs to the UPF0283 family.</text>
</comment>
<keyword evidence="11" id="KW-1185">Reference proteome</keyword>
<organism evidence="10 11">
    <name type="scientific">Kangiella marina</name>
    <dbReference type="NCBI Taxonomy" id="1079178"/>
    <lineage>
        <taxon>Bacteria</taxon>
        <taxon>Pseudomonadati</taxon>
        <taxon>Pseudomonadota</taxon>
        <taxon>Gammaproteobacteria</taxon>
        <taxon>Kangiellales</taxon>
        <taxon>Kangiellaceae</taxon>
        <taxon>Kangiella</taxon>
    </lineage>
</organism>
<dbReference type="NCBIfam" id="TIGR01620">
    <property type="entry name" value="hyp_HI0043"/>
    <property type="match status" value="1"/>
</dbReference>
<evidence type="ECO:0000256" key="3">
    <source>
        <dbReference type="ARBA" id="ARBA00022475"/>
    </source>
</evidence>
<name>A0ABP8IEM2_9GAMM</name>
<feature type="transmembrane region" description="Helical" evidence="9">
    <location>
        <begin position="64"/>
        <end position="82"/>
    </location>
</feature>
<evidence type="ECO:0000256" key="8">
    <source>
        <dbReference type="SAM" id="MobiDB-lite"/>
    </source>
</evidence>
<evidence type="ECO:0000256" key="7">
    <source>
        <dbReference type="ARBA" id="ARBA00023136"/>
    </source>
</evidence>
<keyword evidence="7 9" id="KW-0472">Membrane</keyword>
<dbReference type="Proteomes" id="UP001501011">
    <property type="component" value="Unassembled WGS sequence"/>
</dbReference>
<keyword evidence="6 9" id="KW-1133">Transmembrane helix</keyword>
<evidence type="ECO:0000256" key="6">
    <source>
        <dbReference type="ARBA" id="ARBA00022989"/>
    </source>
</evidence>
<dbReference type="InterPro" id="IPR006507">
    <property type="entry name" value="UPF0283"/>
</dbReference>
<dbReference type="InterPro" id="IPR021147">
    <property type="entry name" value="DUF697"/>
</dbReference>
<evidence type="ECO:0000256" key="9">
    <source>
        <dbReference type="SAM" id="Phobius"/>
    </source>
</evidence>
<evidence type="ECO:0000313" key="10">
    <source>
        <dbReference type="EMBL" id="GAA4357230.1"/>
    </source>
</evidence>
<dbReference type="PROSITE" id="PS50096">
    <property type="entry name" value="IQ"/>
    <property type="match status" value="1"/>
</dbReference>
<evidence type="ECO:0000256" key="4">
    <source>
        <dbReference type="ARBA" id="ARBA00022519"/>
    </source>
</evidence>
<dbReference type="EMBL" id="BAABFV010000001">
    <property type="protein sequence ID" value="GAA4357230.1"/>
    <property type="molecule type" value="Genomic_DNA"/>
</dbReference>
<evidence type="ECO:0000256" key="5">
    <source>
        <dbReference type="ARBA" id="ARBA00022692"/>
    </source>
</evidence>
<comment type="caution">
    <text evidence="10">The sequence shown here is derived from an EMBL/GenBank/DDBJ whole genome shotgun (WGS) entry which is preliminary data.</text>
</comment>
<evidence type="ECO:0000313" key="11">
    <source>
        <dbReference type="Proteomes" id="UP001501011"/>
    </source>
</evidence>
<dbReference type="RefSeq" id="WP_345291717.1">
    <property type="nucleotide sequence ID" value="NZ_BAABFV010000001.1"/>
</dbReference>
<comment type="subcellular location">
    <subcellularLocation>
        <location evidence="1">Cell inner membrane</location>
        <topology evidence="1">Multi-pass membrane protein</topology>
    </subcellularLocation>
</comment>
<dbReference type="PANTHER" id="PTHR39342:SF1">
    <property type="entry name" value="UPF0283 MEMBRANE PROTEIN YCJF"/>
    <property type="match status" value="1"/>
</dbReference>
<dbReference type="Pfam" id="PF05128">
    <property type="entry name" value="DUF697"/>
    <property type="match status" value="1"/>
</dbReference>
<proteinExistence type="inferred from homology"/>
<feature type="transmembrane region" description="Helical" evidence="9">
    <location>
        <begin position="94"/>
        <end position="115"/>
    </location>
</feature>
<evidence type="ECO:0000256" key="2">
    <source>
        <dbReference type="ARBA" id="ARBA00008255"/>
    </source>
</evidence>